<name>A0A0P0P1M1_9CAUL</name>
<reference evidence="2 3" key="1">
    <citation type="submission" date="2015-10" db="EMBL/GenBank/DDBJ databases">
        <title>Conservation of the essential genome among Caulobacter and Brevundimonas species.</title>
        <authorList>
            <person name="Scott D."/>
            <person name="Ely B."/>
        </authorList>
    </citation>
    <scope>NUCLEOTIDE SEQUENCE [LARGE SCALE GENOMIC DNA]</scope>
    <source>
        <strain evidence="2 3">CB4</strain>
    </source>
</reference>
<feature type="signal peptide" evidence="1">
    <location>
        <begin position="1"/>
        <end position="29"/>
    </location>
</feature>
<dbReference type="NCBIfam" id="TIGR04433">
    <property type="entry name" value="UrcA_uranyl"/>
    <property type="match status" value="1"/>
</dbReference>
<organism evidence="2 3">
    <name type="scientific">Caulobacter henricii</name>
    <dbReference type="NCBI Taxonomy" id="69395"/>
    <lineage>
        <taxon>Bacteria</taxon>
        <taxon>Pseudomonadati</taxon>
        <taxon>Pseudomonadota</taxon>
        <taxon>Alphaproteobacteria</taxon>
        <taxon>Caulobacterales</taxon>
        <taxon>Caulobacteraceae</taxon>
        <taxon>Caulobacter</taxon>
    </lineage>
</organism>
<dbReference type="KEGG" id="chq:AQ619_12155"/>
<dbReference type="RefSeq" id="WP_062147859.1">
    <property type="nucleotide sequence ID" value="NZ_CP013002.1"/>
</dbReference>
<protein>
    <recommendedName>
        <fullName evidence="4">UrcA family protein</fullName>
    </recommendedName>
</protein>
<dbReference type="OrthoDB" id="7190088at2"/>
<sequence length="122" mass="12965">MSKFINRLAAVAALALAATPIIGLTAAHAAQPQPVARILVGDLTLSHPADAAELLSRAERAADQVCATRITAEKLRGLSVRACYLDFASDLRGELSRTQLSDLRKAQRAAPTNFAMRPVGLF</sequence>
<proteinExistence type="predicted"/>
<dbReference type="Proteomes" id="UP000056905">
    <property type="component" value="Chromosome"/>
</dbReference>
<dbReference type="InterPro" id="IPR030972">
    <property type="entry name" value="UrcA_uranyl"/>
</dbReference>
<evidence type="ECO:0000313" key="2">
    <source>
        <dbReference type="EMBL" id="ALL14033.1"/>
    </source>
</evidence>
<dbReference type="AlphaFoldDB" id="A0A0P0P1M1"/>
<keyword evidence="3" id="KW-1185">Reference proteome</keyword>
<evidence type="ECO:0000313" key="3">
    <source>
        <dbReference type="Proteomes" id="UP000056905"/>
    </source>
</evidence>
<gene>
    <name evidence="2" type="ORF">AQ619_12155</name>
</gene>
<evidence type="ECO:0000256" key="1">
    <source>
        <dbReference type="SAM" id="SignalP"/>
    </source>
</evidence>
<accession>A0A0P0P1M1</accession>
<evidence type="ECO:0008006" key="4">
    <source>
        <dbReference type="Google" id="ProtNLM"/>
    </source>
</evidence>
<dbReference type="EMBL" id="CP013002">
    <property type="protein sequence ID" value="ALL14033.1"/>
    <property type="molecule type" value="Genomic_DNA"/>
</dbReference>
<feature type="chain" id="PRO_5006052654" description="UrcA family protein" evidence="1">
    <location>
        <begin position="30"/>
        <end position="122"/>
    </location>
</feature>
<keyword evidence="1" id="KW-0732">Signal</keyword>